<name>Q936G2_STAAU</name>
<organism evidence="1">
    <name type="scientific">Staphylococcus aureus</name>
    <dbReference type="NCBI Taxonomy" id="1280"/>
    <lineage>
        <taxon>Bacteria</taxon>
        <taxon>Bacillati</taxon>
        <taxon>Bacillota</taxon>
        <taxon>Bacilli</taxon>
        <taxon>Bacillales</taxon>
        <taxon>Staphylococcaceae</taxon>
        <taxon>Staphylococcus</taxon>
    </lineage>
</organism>
<protein>
    <submittedName>
        <fullName evidence="1">Uncharacterized protein</fullName>
    </submittedName>
</protein>
<sequence length="64" mass="6988">MPSGWQQLSVFVNSVKNTSGLAASLTTCRKTISVTSSIGAKIKNGRGNSLQKFSFIIYLYPLYN</sequence>
<proteinExistence type="predicted"/>
<reference evidence="1" key="2">
    <citation type="journal article" date="2002" name="J. Bacteriol.">
        <title>Type 1 capsule genes of Staphylococcus aureus are carried in a staphylococcal cassette chromosome genetic element.</title>
        <authorList>
            <person name="Luong T.T."/>
            <person name="Ouyang S."/>
            <person name="Bush K."/>
            <person name="Lee C.Y."/>
        </authorList>
    </citation>
    <scope>NUCLEOTIDE SEQUENCE</scope>
    <source>
        <strain evidence="1">M</strain>
    </source>
</reference>
<dbReference type="AlphaFoldDB" id="Q936G2"/>
<dbReference type="EMBL" id="U10927">
    <property type="protein sequence ID" value="AAL26676.1"/>
    <property type="molecule type" value="Genomic_DNA"/>
</dbReference>
<accession>Q936G2</accession>
<evidence type="ECO:0000313" key="1">
    <source>
        <dbReference type="EMBL" id="AAL26676.1"/>
    </source>
</evidence>
<reference evidence="1" key="1">
    <citation type="journal article" date="1994" name="J. Bacteriol.">
        <title>Sequence analysis and molecular characterization of genes required for the biosynthesis of type 1 capsular polysaccharide in Staphylococcus aureus.</title>
        <authorList>
            <person name="Lin W.S."/>
            <person name="Cunneen T."/>
            <person name="Lee C.Y."/>
        </authorList>
    </citation>
    <scope>NUCLEOTIDE SEQUENCE</scope>
    <source>
        <strain evidence="1">M</strain>
    </source>
</reference>